<protein>
    <submittedName>
        <fullName evidence="4">2-keto-4-pentenoate hydratase/2-oxohepta-3-ene-1,7-dioic acid hydratase (Catechol pathway)</fullName>
    </submittedName>
</protein>
<organism evidence="4 5">
    <name type="scientific">Virgibacillus subterraneus</name>
    <dbReference type="NCBI Taxonomy" id="621109"/>
    <lineage>
        <taxon>Bacteria</taxon>
        <taxon>Bacillati</taxon>
        <taxon>Bacillota</taxon>
        <taxon>Bacilli</taxon>
        <taxon>Bacillales</taxon>
        <taxon>Bacillaceae</taxon>
        <taxon>Virgibacillus</taxon>
    </lineage>
</organism>
<dbReference type="Proteomes" id="UP000198733">
    <property type="component" value="Unassembled WGS sequence"/>
</dbReference>
<gene>
    <name evidence="4" type="ORF">SAMN05216232_2469</name>
</gene>
<dbReference type="Pfam" id="PF01557">
    <property type="entry name" value="FAA_hydrolase"/>
    <property type="match status" value="1"/>
</dbReference>
<evidence type="ECO:0000313" key="4">
    <source>
        <dbReference type="EMBL" id="SEQ45389.1"/>
    </source>
</evidence>
<dbReference type="RefSeq" id="WP_092504595.1">
    <property type="nucleotide sequence ID" value="NZ_FOEH01000003.1"/>
</dbReference>
<evidence type="ECO:0000313" key="5">
    <source>
        <dbReference type="Proteomes" id="UP000198733"/>
    </source>
</evidence>
<dbReference type="PANTHER" id="PTHR42796">
    <property type="entry name" value="FUMARYLACETOACETATE HYDROLASE DOMAIN-CONTAINING PROTEIN 2A-RELATED"/>
    <property type="match status" value="1"/>
</dbReference>
<name>A0A1H9G5K7_9BACI</name>
<dbReference type="EMBL" id="FOEH01000003">
    <property type="protein sequence ID" value="SEQ45389.1"/>
    <property type="molecule type" value="Genomic_DNA"/>
</dbReference>
<reference evidence="4 5" key="1">
    <citation type="submission" date="2016-10" db="EMBL/GenBank/DDBJ databases">
        <authorList>
            <person name="Varghese N."/>
            <person name="Submissions S."/>
        </authorList>
    </citation>
    <scope>NUCLEOTIDE SEQUENCE [LARGE SCALE GENOMIC DNA]</scope>
    <source>
        <strain evidence="4 5">CGMCC 1.7734</strain>
    </source>
</reference>
<dbReference type="PANTHER" id="PTHR42796:SF4">
    <property type="entry name" value="FUMARYLACETOACETATE HYDROLASE DOMAIN-CONTAINING PROTEIN 2A"/>
    <property type="match status" value="1"/>
</dbReference>
<keyword evidence="2" id="KW-0479">Metal-binding</keyword>
<dbReference type="Gene3D" id="3.90.850.10">
    <property type="entry name" value="Fumarylacetoacetase-like, C-terminal domain"/>
    <property type="match status" value="1"/>
</dbReference>
<evidence type="ECO:0000256" key="2">
    <source>
        <dbReference type="ARBA" id="ARBA00022723"/>
    </source>
</evidence>
<keyword evidence="5" id="KW-1185">Reference proteome</keyword>
<evidence type="ECO:0000259" key="3">
    <source>
        <dbReference type="Pfam" id="PF01557"/>
    </source>
</evidence>
<evidence type="ECO:0000256" key="1">
    <source>
        <dbReference type="ARBA" id="ARBA00010211"/>
    </source>
</evidence>
<sequence>MYLLSFLQNGVQKVGVKKEEGIISLPYTLTELLNCDIRQVERYLKEYDLPLVDESYIEYLACVPQEAKIICVGLNYQRHAEESGMQVPDYPILFNKFNNTLRGHLQEVTLPNVAKEYDYEAELGVVIGQQAKYISRETARQYIFGYCNINDLSARDLQNRTNQWLTGKSLDGFCPVGPYLVTADEINNPNNLRISCYLNGEVRQDSNTSDLIFDVDELVSYISQFMTLEPGDIILTGTPEGVILGYPEEKRQWLQPGDEVTIEIEKIGRLTNKFIKEK</sequence>
<proteinExistence type="inferred from homology"/>
<comment type="similarity">
    <text evidence="1">Belongs to the FAH family.</text>
</comment>
<feature type="domain" description="Fumarylacetoacetase-like C-terminal" evidence="3">
    <location>
        <begin position="68"/>
        <end position="274"/>
    </location>
</feature>
<dbReference type="SUPFAM" id="SSF56529">
    <property type="entry name" value="FAH"/>
    <property type="match status" value="1"/>
</dbReference>
<dbReference type="InterPro" id="IPR051121">
    <property type="entry name" value="FAH"/>
</dbReference>
<dbReference type="InterPro" id="IPR011234">
    <property type="entry name" value="Fumarylacetoacetase-like_C"/>
</dbReference>
<accession>A0A1H9G5K7</accession>
<dbReference type="InterPro" id="IPR036663">
    <property type="entry name" value="Fumarylacetoacetase_C_sf"/>
</dbReference>
<comment type="caution">
    <text evidence="4">The sequence shown here is derived from an EMBL/GenBank/DDBJ whole genome shotgun (WGS) entry which is preliminary data.</text>
</comment>